<reference evidence="2" key="2">
    <citation type="journal article" date="2015" name="Fish Shellfish Immunol.">
        <title>Early steps in the European eel (Anguilla anguilla)-Vibrio vulnificus interaction in the gills: Role of the RtxA13 toxin.</title>
        <authorList>
            <person name="Callol A."/>
            <person name="Pajuelo D."/>
            <person name="Ebbesson L."/>
            <person name="Teles M."/>
            <person name="MacKenzie S."/>
            <person name="Amaro C."/>
        </authorList>
    </citation>
    <scope>NUCLEOTIDE SEQUENCE</scope>
</reference>
<evidence type="ECO:0000256" key="1">
    <source>
        <dbReference type="SAM" id="MobiDB-lite"/>
    </source>
</evidence>
<sequence>MKASTSSYNRRQKETLVHGSLLARSQRSAEVPRLPREF</sequence>
<organism evidence="2">
    <name type="scientific">Anguilla anguilla</name>
    <name type="common">European freshwater eel</name>
    <name type="synonym">Muraena anguilla</name>
    <dbReference type="NCBI Taxonomy" id="7936"/>
    <lineage>
        <taxon>Eukaryota</taxon>
        <taxon>Metazoa</taxon>
        <taxon>Chordata</taxon>
        <taxon>Craniata</taxon>
        <taxon>Vertebrata</taxon>
        <taxon>Euteleostomi</taxon>
        <taxon>Actinopterygii</taxon>
        <taxon>Neopterygii</taxon>
        <taxon>Teleostei</taxon>
        <taxon>Anguilliformes</taxon>
        <taxon>Anguillidae</taxon>
        <taxon>Anguilla</taxon>
    </lineage>
</organism>
<proteinExistence type="predicted"/>
<evidence type="ECO:0000313" key="2">
    <source>
        <dbReference type="EMBL" id="JAH91370.1"/>
    </source>
</evidence>
<accession>A0A0E9WP83</accession>
<dbReference type="EMBL" id="GBXM01017207">
    <property type="protein sequence ID" value="JAH91370.1"/>
    <property type="molecule type" value="Transcribed_RNA"/>
</dbReference>
<name>A0A0E9WP83_ANGAN</name>
<feature type="region of interest" description="Disordered" evidence="1">
    <location>
        <begin position="1"/>
        <end position="38"/>
    </location>
</feature>
<reference evidence="2" key="1">
    <citation type="submission" date="2014-11" db="EMBL/GenBank/DDBJ databases">
        <authorList>
            <person name="Amaro Gonzalez C."/>
        </authorList>
    </citation>
    <scope>NUCLEOTIDE SEQUENCE</scope>
</reference>
<protein>
    <submittedName>
        <fullName evidence="2">Uncharacterized protein</fullName>
    </submittedName>
</protein>
<dbReference type="AlphaFoldDB" id="A0A0E9WP83"/>